<reference evidence="2 3" key="1">
    <citation type="journal article" date="2014" name="Genome Announc.">
        <title>Draft Genome Sequences of Marinobacter similis A3d10T and Marinobacter salarius R9SW1T.</title>
        <authorList>
            <person name="Ivanova E.P."/>
            <person name="Ng H.J."/>
            <person name="Webb H.K."/>
            <person name="Feng G."/>
            <person name="Oshima K."/>
            <person name="Hattori M."/>
            <person name="Ohkuma M."/>
            <person name="Sergeev A.F."/>
            <person name="Mikhailov V.V."/>
            <person name="Crawford R.J."/>
            <person name="Sawabe T."/>
        </authorList>
    </citation>
    <scope>NUCLEOTIDE SEQUENCE [LARGE SCALE GENOMIC DNA]</scope>
    <source>
        <strain evidence="2 3">A3d10</strain>
    </source>
</reference>
<keyword evidence="1" id="KW-0812">Transmembrane</keyword>
<sequence>MRKLLLVPIRFYQYALSPMMLVIAAIIQPVHNTPLKRSTITVR</sequence>
<keyword evidence="1" id="KW-1133">Transmembrane helix</keyword>
<accession>W5YMC0</accession>
<dbReference type="EMBL" id="CP007151">
    <property type="protein sequence ID" value="AHI30049.1"/>
    <property type="molecule type" value="Genomic_DNA"/>
</dbReference>
<evidence type="ECO:0000313" key="2">
    <source>
        <dbReference type="EMBL" id="AHI30049.1"/>
    </source>
</evidence>
<protein>
    <submittedName>
        <fullName evidence="2">Uncharacterized protein</fullName>
    </submittedName>
</protein>
<gene>
    <name evidence="2" type="ORF">AU14_06715</name>
</gene>
<dbReference type="KEGG" id="msx:AU14_06715"/>
<dbReference type="HOGENOM" id="CLU_3235802_0_0_6"/>
<proteinExistence type="predicted"/>
<keyword evidence="3" id="KW-1185">Reference proteome</keyword>
<dbReference type="Proteomes" id="UP000061489">
    <property type="component" value="Chromosome"/>
</dbReference>
<organism evidence="2 3">
    <name type="scientific">Marinobacter similis</name>
    <dbReference type="NCBI Taxonomy" id="1420916"/>
    <lineage>
        <taxon>Bacteria</taxon>
        <taxon>Pseudomonadati</taxon>
        <taxon>Pseudomonadota</taxon>
        <taxon>Gammaproteobacteria</taxon>
        <taxon>Pseudomonadales</taxon>
        <taxon>Marinobacteraceae</taxon>
        <taxon>Marinobacter</taxon>
    </lineage>
</organism>
<feature type="transmembrane region" description="Helical" evidence="1">
    <location>
        <begin position="12"/>
        <end position="30"/>
    </location>
</feature>
<dbReference type="AlphaFoldDB" id="W5YMC0"/>
<keyword evidence="1" id="KW-0472">Membrane</keyword>
<evidence type="ECO:0000313" key="3">
    <source>
        <dbReference type="Proteomes" id="UP000061489"/>
    </source>
</evidence>
<evidence type="ECO:0000256" key="1">
    <source>
        <dbReference type="SAM" id="Phobius"/>
    </source>
</evidence>
<name>W5YMC0_9GAMM</name>